<organism evidence="2 3">
    <name type="scientific">Paramecium tetraurelia</name>
    <dbReference type="NCBI Taxonomy" id="5888"/>
    <lineage>
        <taxon>Eukaryota</taxon>
        <taxon>Sar</taxon>
        <taxon>Alveolata</taxon>
        <taxon>Ciliophora</taxon>
        <taxon>Intramacronucleata</taxon>
        <taxon>Oligohymenophorea</taxon>
        <taxon>Peniculida</taxon>
        <taxon>Parameciidae</taxon>
        <taxon>Paramecium</taxon>
    </lineage>
</organism>
<evidence type="ECO:0000313" key="3">
    <source>
        <dbReference type="Proteomes" id="UP000000600"/>
    </source>
</evidence>
<evidence type="ECO:0000313" key="2">
    <source>
        <dbReference type="EMBL" id="CAK87954.1"/>
    </source>
</evidence>
<name>A0DY37_PARTE</name>
<feature type="chain" id="PRO_5002624525" evidence="1">
    <location>
        <begin position="21"/>
        <end position="311"/>
    </location>
</feature>
<dbReference type="OrthoDB" id="282595at2759"/>
<dbReference type="Proteomes" id="UP000000600">
    <property type="component" value="Unassembled WGS sequence"/>
</dbReference>
<dbReference type="AlphaFoldDB" id="A0DY37"/>
<dbReference type="InParanoid" id="A0DY37"/>
<proteinExistence type="predicted"/>
<keyword evidence="1" id="KW-0732">Signal</keyword>
<keyword evidence="3" id="KW-1185">Reference proteome</keyword>
<protein>
    <submittedName>
        <fullName evidence="2">Uncharacterized protein</fullName>
    </submittedName>
</protein>
<dbReference type="PANTHER" id="PTHR39767:SF2">
    <property type="entry name" value="CHROMOSOME UNDETERMINED SCAFFOLD_1, WHOLE GENOME SHOTGUN SEQUENCE"/>
    <property type="match status" value="1"/>
</dbReference>
<dbReference type="GeneID" id="5041136"/>
<evidence type="ECO:0000256" key="1">
    <source>
        <dbReference type="SAM" id="SignalP"/>
    </source>
</evidence>
<dbReference type="PANTHER" id="PTHR39767">
    <property type="entry name" value="CALCIUM/CALMODULIN-BINDING MEMBRANE PROTEIN PCM4-RELATED"/>
    <property type="match status" value="1"/>
</dbReference>
<feature type="signal peptide" evidence="1">
    <location>
        <begin position="1"/>
        <end position="20"/>
    </location>
</feature>
<reference evidence="2 3" key="1">
    <citation type="journal article" date="2006" name="Nature">
        <title>Global trends of whole-genome duplications revealed by the ciliate Paramecium tetraurelia.</title>
        <authorList>
            <consortium name="Genoscope"/>
            <person name="Aury J.-M."/>
            <person name="Jaillon O."/>
            <person name="Duret L."/>
            <person name="Noel B."/>
            <person name="Jubin C."/>
            <person name="Porcel B.M."/>
            <person name="Segurens B."/>
            <person name="Daubin V."/>
            <person name="Anthouard V."/>
            <person name="Aiach N."/>
            <person name="Arnaiz O."/>
            <person name="Billaut A."/>
            <person name="Beisson J."/>
            <person name="Blanc I."/>
            <person name="Bouhouche K."/>
            <person name="Camara F."/>
            <person name="Duharcourt S."/>
            <person name="Guigo R."/>
            <person name="Gogendeau D."/>
            <person name="Katinka M."/>
            <person name="Keller A.-M."/>
            <person name="Kissmehl R."/>
            <person name="Klotz C."/>
            <person name="Koll F."/>
            <person name="Le Moue A."/>
            <person name="Lepere C."/>
            <person name="Malinsky S."/>
            <person name="Nowacki M."/>
            <person name="Nowak J.K."/>
            <person name="Plattner H."/>
            <person name="Poulain J."/>
            <person name="Ruiz F."/>
            <person name="Serrano V."/>
            <person name="Zagulski M."/>
            <person name="Dessen P."/>
            <person name="Betermier M."/>
            <person name="Weissenbach J."/>
            <person name="Scarpelli C."/>
            <person name="Schachter V."/>
            <person name="Sperling L."/>
            <person name="Meyer E."/>
            <person name="Cohen J."/>
            <person name="Wincker P."/>
        </authorList>
    </citation>
    <scope>NUCLEOTIDE SEQUENCE [LARGE SCALE GENOMIC DNA]</scope>
    <source>
        <strain evidence="2 3">Stock d4-2</strain>
    </source>
</reference>
<feature type="non-terminal residue" evidence="2">
    <location>
        <position position="311"/>
    </location>
</feature>
<accession>A0DY37</accession>
<gene>
    <name evidence="2" type="ORF">GSPATT00039836001</name>
</gene>
<dbReference type="KEGG" id="ptm:GSPATT00039836001"/>
<sequence length="311" mass="35038">MIQSSLAIILYLNCMIRVFGIQETISTSFTESTFSDADGWVVIGAEPQITQCQGKTLFGGYNAFGFQTSVTKTIALPPHYQLTMVLEFCNIDTLEFESFHVYFDQNLQPDLLLVKNQNHLMCGEETVGDKCTILNYTQVHSSPTVVIVLTTSGGKPVSQQSWGIRDVYIYVEKCPDGCLLCKATDYLTIQCLVWSVLYRSWTQLNINQISSDGWNVNLGIAEATQCGSTALFGGYLKTGAGTVISQSFINIPQHDKLKIQFLWMKTDFWQSNQAQMLVDDDLVWQKAFSKGDGYDWLICGNQFKTQFYRVE</sequence>
<dbReference type="RefSeq" id="XP_001455351.1">
    <property type="nucleotide sequence ID" value="XM_001455314.2"/>
</dbReference>
<dbReference type="EMBL" id="CT868645">
    <property type="protein sequence ID" value="CAK87954.1"/>
    <property type="molecule type" value="Genomic_DNA"/>
</dbReference>
<dbReference type="HOGENOM" id="CLU_896006_0_0_1"/>